<dbReference type="Pfam" id="PF22697">
    <property type="entry name" value="SOS1_NGEF_PH"/>
    <property type="match status" value="1"/>
</dbReference>
<keyword evidence="5" id="KW-1185">Reference proteome</keyword>
<dbReference type="AlphaFoldDB" id="A0A3B5MH42"/>
<feature type="compositionally biased region" description="Low complexity" evidence="1">
    <location>
        <begin position="1182"/>
        <end position="1199"/>
    </location>
</feature>
<dbReference type="GO" id="GO:0005085">
    <property type="term" value="F:guanyl-nucleotide exchange factor activity"/>
    <property type="evidence" value="ECO:0007669"/>
    <property type="project" value="InterPro"/>
</dbReference>
<dbReference type="PROSITE" id="PS50003">
    <property type="entry name" value="PH_DOMAIN"/>
    <property type="match status" value="1"/>
</dbReference>
<dbReference type="InterPro" id="IPR055251">
    <property type="entry name" value="SOS1_NGEF_PH"/>
</dbReference>
<evidence type="ECO:0000259" key="2">
    <source>
        <dbReference type="PROSITE" id="PS50003"/>
    </source>
</evidence>
<dbReference type="PANTHER" id="PTHR45845">
    <property type="entry name" value="RHO GUANINE NUCLEOTIDE EXCHANGE FACTOR-RELATED"/>
    <property type="match status" value="1"/>
</dbReference>
<dbReference type="Ensembl" id="ENSXCOT00000023916.1">
    <property type="protein sequence ID" value="ENSXCOP00000023633.1"/>
    <property type="gene ID" value="ENSXCOG00000017656.1"/>
</dbReference>
<dbReference type="InterPro" id="IPR052231">
    <property type="entry name" value="Rho_GEF_signaling-related"/>
</dbReference>
<feature type="region of interest" description="Disordered" evidence="1">
    <location>
        <begin position="1174"/>
        <end position="1208"/>
    </location>
</feature>
<evidence type="ECO:0000313" key="5">
    <source>
        <dbReference type="Proteomes" id="UP000261380"/>
    </source>
</evidence>
<evidence type="ECO:0000256" key="1">
    <source>
        <dbReference type="SAM" id="MobiDB-lite"/>
    </source>
</evidence>
<evidence type="ECO:0000259" key="3">
    <source>
        <dbReference type="PROSITE" id="PS50010"/>
    </source>
</evidence>
<organism evidence="4 5">
    <name type="scientific">Xiphophorus couchianus</name>
    <name type="common">Monterrey platyfish</name>
    <dbReference type="NCBI Taxonomy" id="32473"/>
    <lineage>
        <taxon>Eukaryota</taxon>
        <taxon>Metazoa</taxon>
        <taxon>Chordata</taxon>
        <taxon>Craniata</taxon>
        <taxon>Vertebrata</taxon>
        <taxon>Euteleostomi</taxon>
        <taxon>Actinopterygii</taxon>
        <taxon>Neopterygii</taxon>
        <taxon>Teleostei</taxon>
        <taxon>Neoteleostei</taxon>
        <taxon>Acanthomorphata</taxon>
        <taxon>Ovalentaria</taxon>
        <taxon>Atherinomorphae</taxon>
        <taxon>Cyprinodontiformes</taxon>
        <taxon>Poeciliidae</taxon>
        <taxon>Poeciliinae</taxon>
        <taxon>Xiphophorus</taxon>
    </lineage>
</organism>
<dbReference type="InterPro" id="IPR011993">
    <property type="entry name" value="PH-like_dom_sf"/>
</dbReference>
<reference evidence="4" key="2">
    <citation type="submission" date="2025-09" db="UniProtKB">
        <authorList>
            <consortium name="Ensembl"/>
        </authorList>
    </citation>
    <scope>IDENTIFICATION</scope>
</reference>
<reference evidence="4" key="1">
    <citation type="submission" date="2025-08" db="UniProtKB">
        <authorList>
            <consortium name="Ensembl"/>
        </authorList>
    </citation>
    <scope>IDENTIFICATION</scope>
</reference>
<feature type="region of interest" description="Disordered" evidence="1">
    <location>
        <begin position="1223"/>
        <end position="1245"/>
    </location>
</feature>
<dbReference type="InterPro" id="IPR035899">
    <property type="entry name" value="DBL_dom_sf"/>
</dbReference>
<dbReference type="Gene3D" id="1.20.900.10">
    <property type="entry name" value="Dbl homology (DH) domain"/>
    <property type="match status" value="1"/>
</dbReference>
<sequence length="1245" mass="140486">MGSLKCFKDTLLSSELFPHAWLLLTNKSLDLSIQSALSALFPPFEVTAPIVLCQLFRTIDERYHGDALQCLLDFLIPSKHLLESVQQAACAGYSDVVFRCEGWPLCLHDKTVVQLASVNPLLLRPGDFYLQVEPFGDQAARIVLKSLLEEGCREVEETPIPETSYPCLFTEEWLQDINEGRHGTPLSRCLLCTDQGVIKLQWSEISIPEFLDKPKTVSACGEAAPQTKKASASSHFNSSTLPVEAVKLPQEDRMSASLRPLHTSSKLIKMERRPPRSGSKPMNKPVGWVSPNTWESLTYQEIEGDYVDLVEFAKGKEFVDKQIQPISVLPKPVRQPPPIPLGNSGQTLQYADEPCMPCGQRQLDQDLIDLDLKCRYRDSYVAALKNPVPFERGGVDLLGALEEVGLFEDDDIRPGGAFEGQKDHLCNLSNHCKEPAMDSESYVKHTTSSLKSVLLLCFTKLLPAFENQQFFVFSVDLDSSTSSMNGLGSKLFSIKVEKQPSATGSGCQQGSQTEQSCLRKIRGLLELGIICLPGNRDRNGRAVVEVHGDRKEWMSPLVSAESICELLLYLHSIPRKDVRELGMTLVINALHAVHSIIMLIDKDSSPRPEKQPGLQMDVVTSMRALSKTVEAPQLTSDLGGTFAYNHKDWMQFHQKHVPFMANLRGANSLLQKAIKRVDRRKPMDSEVQESIQEQRVLMKEVLEDDRLVTLQKEGGTLLARMKKEEFRFLQSEDYRYKSELLTFCLAGCQNLYAAIKEAQTTYQSFGRAIIKTTQFYKISKFAFFISYSWNRKVLKILEELLSTEREYVKALGYVREHYFPELERADVPQDLRGQRGSIFGNLEKLHDFHHHYFSDELESCVKEPFRVGRCFLRHRESFALYALYSKNKPQSDSLLTNHGKSFFKQKQLKLGDKMDLWSYLLKPVQRISKYSLLLQDVMRECGPEQTKEVAEIKAALEVIHFQLRHGNNLLAMDAIRQCDVNLKEQGQLIHQDEFLVTFRKKKCLRHIFLFQDLVLFSKTRKTDVGNDTYVYKQSFKTSDIGMTQNSGDSGLCFEIWFRKRKSQDTYTLQAESREVKEAWTKDLERILWEQAIHNREVRMQERVFLGIGNKPFMDIQPSEAAISDRAINYVLIGRGEYLVFITFGHPSADENIISNVPAENKVLSSLGSCGSQGGLLEGRPKSVGSGSSSSSSSSSGHGSMPPIGFVGGPKRRVVSGGLVGYVSPPGSLEEDELDRESGNQNLLCE</sequence>
<dbReference type="GeneTree" id="ENSGT00940000165533"/>
<protein>
    <submittedName>
        <fullName evidence="4">Quattro</fullName>
    </submittedName>
</protein>
<dbReference type="PANTHER" id="PTHR45845:SF2">
    <property type="entry name" value="RIKEN CDNA D630003M21 GENE"/>
    <property type="match status" value="1"/>
</dbReference>
<dbReference type="SUPFAM" id="SSF50729">
    <property type="entry name" value="PH domain-like"/>
    <property type="match status" value="1"/>
</dbReference>
<name>A0A3B5MH42_9TELE</name>
<evidence type="ECO:0000313" key="4">
    <source>
        <dbReference type="Ensembl" id="ENSXCOP00000023633.1"/>
    </source>
</evidence>
<dbReference type="Pfam" id="PF00621">
    <property type="entry name" value="RhoGEF"/>
    <property type="match status" value="1"/>
</dbReference>
<feature type="domain" description="DH" evidence="3">
    <location>
        <begin position="792"/>
        <end position="969"/>
    </location>
</feature>
<dbReference type="CDD" id="cd00160">
    <property type="entry name" value="RhoGEF"/>
    <property type="match status" value="1"/>
</dbReference>
<dbReference type="Proteomes" id="UP000261380">
    <property type="component" value="Unplaced"/>
</dbReference>
<dbReference type="CDD" id="cd13242">
    <property type="entry name" value="PH_puratrophin-1"/>
    <property type="match status" value="1"/>
</dbReference>
<dbReference type="InterPro" id="IPR001849">
    <property type="entry name" value="PH_domain"/>
</dbReference>
<proteinExistence type="predicted"/>
<dbReference type="Gene3D" id="2.30.29.30">
    <property type="entry name" value="Pleckstrin-homology domain (PH domain)/Phosphotyrosine-binding domain (PTB)"/>
    <property type="match status" value="1"/>
</dbReference>
<accession>A0A3B5MH42</accession>
<dbReference type="SMART" id="SM00325">
    <property type="entry name" value="RhoGEF"/>
    <property type="match status" value="1"/>
</dbReference>
<dbReference type="SUPFAM" id="SSF48065">
    <property type="entry name" value="DBL homology domain (DH-domain)"/>
    <property type="match status" value="1"/>
</dbReference>
<dbReference type="SMART" id="SM00233">
    <property type="entry name" value="PH"/>
    <property type="match status" value="1"/>
</dbReference>
<dbReference type="PROSITE" id="PS50010">
    <property type="entry name" value="DH_2"/>
    <property type="match status" value="1"/>
</dbReference>
<dbReference type="InterPro" id="IPR000219">
    <property type="entry name" value="DH_dom"/>
</dbReference>
<feature type="domain" description="PH" evidence="2">
    <location>
        <begin position="981"/>
        <end position="1088"/>
    </location>
</feature>